<organism evidence="3 4">
    <name type="scientific">Oceanobacillus longus</name>
    <dbReference type="NCBI Taxonomy" id="930120"/>
    <lineage>
        <taxon>Bacteria</taxon>
        <taxon>Bacillati</taxon>
        <taxon>Bacillota</taxon>
        <taxon>Bacilli</taxon>
        <taxon>Bacillales</taxon>
        <taxon>Bacillaceae</taxon>
        <taxon>Oceanobacillus</taxon>
    </lineage>
</organism>
<dbReference type="RefSeq" id="WP_379495456.1">
    <property type="nucleotide sequence ID" value="NZ_JBHSAO010000001.1"/>
</dbReference>
<evidence type="ECO:0000259" key="2">
    <source>
        <dbReference type="Pfam" id="PF17881"/>
    </source>
</evidence>
<name>A0ABV8GSW1_9BACI</name>
<gene>
    <name evidence="3" type="ORF">ACFOUV_03955</name>
</gene>
<dbReference type="Gene3D" id="3.10.450.40">
    <property type="match status" value="2"/>
</dbReference>
<dbReference type="SUPFAM" id="SSF54403">
    <property type="entry name" value="Cystatin/monellin"/>
    <property type="match status" value="2"/>
</dbReference>
<evidence type="ECO:0000313" key="4">
    <source>
        <dbReference type="Proteomes" id="UP001595772"/>
    </source>
</evidence>
<comment type="caution">
    <text evidence="3">The sequence shown here is derived from an EMBL/GenBank/DDBJ whole genome shotgun (WGS) entry which is preliminary data.</text>
</comment>
<dbReference type="InterPro" id="IPR046350">
    <property type="entry name" value="Cystatin_sf"/>
</dbReference>
<sequence length="171" mass="20153">MRSSRSGWLLWSSLLLLVIILACIIYAVYLYNDLYDSKTEGFHETSKQILNQTSITEVKKIERYNGSTSYHVIFGVNDENEEKLIFYPLEGNEKELTTIDRSKVLSEEETVNLWRTQCNECEFVKINPALENDEPLWEITYHDNNNRYVMDYLSIYDGSPVESYVFKKMFN</sequence>
<evidence type="ECO:0000313" key="3">
    <source>
        <dbReference type="EMBL" id="MFC4022968.1"/>
    </source>
</evidence>
<protein>
    <submittedName>
        <fullName evidence="3">DUF5590 domain-containing protein</fullName>
    </submittedName>
</protein>
<feature type="domain" description="Cell wall elongation regulator TseB-like" evidence="2">
    <location>
        <begin position="44"/>
        <end position="88"/>
    </location>
</feature>
<dbReference type="PROSITE" id="PS51257">
    <property type="entry name" value="PROKAR_LIPOPROTEIN"/>
    <property type="match status" value="1"/>
</dbReference>
<dbReference type="InterPro" id="IPR041401">
    <property type="entry name" value="TseB-like_dom"/>
</dbReference>
<accession>A0ABV8GSW1</accession>
<dbReference type="Proteomes" id="UP001595772">
    <property type="component" value="Unassembled WGS sequence"/>
</dbReference>
<keyword evidence="1" id="KW-0812">Transmembrane</keyword>
<keyword evidence="4" id="KW-1185">Reference proteome</keyword>
<evidence type="ECO:0000256" key="1">
    <source>
        <dbReference type="SAM" id="Phobius"/>
    </source>
</evidence>
<keyword evidence="1" id="KW-0472">Membrane</keyword>
<dbReference type="EMBL" id="JBHSAO010000001">
    <property type="protein sequence ID" value="MFC4022968.1"/>
    <property type="molecule type" value="Genomic_DNA"/>
</dbReference>
<keyword evidence="1" id="KW-1133">Transmembrane helix</keyword>
<dbReference type="Pfam" id="PF17881">
    <property type="entry name" value="TseB"/>
    <property type="match status" value="1"/>
</dbReference>
<feature type="transmembrane region" description="Helical" evidence="1">
    <location>
        <begin position="7"/>
        <end position="31"/>
    </location>
</feature>
<proteinExistence type="predicted"/>
<reference evidence="4" key="1">
    <citation type="journal article" date="2019" name="Int. J. Syst. Evol. Microbiol.">
        <title>The Global Catalogue of Microorganisms (GCM) 10K type strain sequencing project: providing services to taxonomists for standard genome sequencing and annotation.</title>
        <authorList>
            <consortium name="The Broad Institute Genomics Platform"/>
            <consortium name="The Broad Institute Genome Sequencing Center for Infectious Disease"/>
            <person name="Wu L."/>
            <person name="Ma J."/>
        </authorList>
    </citation>
    <scope>NUCLEOTIDE SEQUENCE [LARGE SCALE GENOMIC DNA]</scope>
    <source>
        <strain evidence="4">IBRC-M 10703</strain>
    </source>
</reference>